<sequence>MDEFLPILGNGENYINPDNPRQGPPVNKKNIPTYEEARSKLLANIGEIKGNIESIDNQYRVKEVILNLKMATGFTAKSYHPSSLIRHAGAIEVGSKKWTKKTVDKKNQVKELIGKEIFLRMSDESLSYFESQLQQKESILPKGFIEDIRLTEEFFFPNNTNLFSIFGDKWDSGRIELVLHPFEDLEDEVIYKFETLYAKNGGNPEKIKWRSYYPGPLFASLYVNRGILNNVLNFNPIRTAHPLRAKTMPIPTRGLTNIPMPKYPQGGYNSAITVGMFDGGVDDRNPYFKDFVIAHDATASYEDTEFMKHGNAVAGALLYGDLRNISTPALPTPAVKVESFRVFPLTDPTDPDLYEVIDAIEAFVPKRDDIKVFNLSIGPEGAIEDDNISRFTYAIDKLSENGERLFVVAVGNDGDHPLDEERRIQAPADTINNLSVGSFTYDPASKIIRAPYSSIGIGREGCKVKPDVVAFGGCDDNLFHLVGYDGINKFFERGTSFAAPLVAAKAAEIVGRCSVASPLVARALIINSANHPNKKYDKYLGYGVIPETVEEIIGCEKNKITVLYKQKMLPKQYSKLEIPIVKGLDYDGKVNIRWTIVIATKPNGIHTEDYTTNCIEDIFYPNINTYIFKSPEKKTKKLNYLKDKEQIEELMNLGWKPGRYPSSKSGNKYENEEQRKANFKWDSVVKRDVSLKYEELDSPYLVLHAMDRNVAIPGDFFNYAIVATIDYVDYQGDAYTRTLDNFNKLNAISVKARNEVLVR</sequence>
<evidence type="ECO:0000313" key="9">
    <source>
        <dbReference type="Proteomes" id="UP000322139"/>
    </source>
</evidence>
<dbReference type="InterPro" id="IPR023828">
    <property type="entry name" value="Peptidase_S8_Ser-AS"/>
</dbReference>
<dbReference type="AlphaFoldDB" id="A0A5D4RJJ6"/>
<evidence type="ECO:0000256" key="3">
    <source>
        <dbReference type="ARBA" id="ARBA00022801"/>
    </source>
</evidence>
<dbReference type="InterPro" id="IPR036852">
    <property type="entry name" value="Peptidase_S8/S53_dom_sf"/>
</dbReference>
<dbReference type="PRINTS" id="PR00723">
    <property type="entry name" value="SUBTILISIN"/>
</dbReference>
<keyword evidence="2 5" id="KW-0645">Protease</keyword>
<evidence type="ECO:0000259" key="7">
    <source>
        <dbReference type="Pfam" id="PF00082"/>
    </source>
</evidence>
<evidence type="ECO:0000256" key="1">
    <source>
        <dbReference type="ARBA" id="ARBA00011073"/>
    </source>
</evidence>
<dbReference type="InterPro" id="IPR000209">
    <property type="entry name" value="Peptidase_S8/S53_dom"/>
</dbReference>
<dbReference type="PROSITE" id="PS00138">
    <property type="entry name" value="SUBTILASE_SER"/>
    <property type="match status" value="1"/>
</dbReference>
<dbReference type="InterPro" id="IPR015500">
    <property type="entry name" value="Peptidase_S8_subtilisin-rel"/>
</dbReference>
<comment type="similarity">
    <text evidence="1 5">Belongs to the peptidase S8 family.</text>
</comment>
<dbReference type="PANTHER" id="PTHR43806:SF11">
    <property type="entry name" value="CEREVISIN-RELATED"/>
    <property type="match status" value="1"/>
</dbReference>
<dbReference type="Pfam" id="PF00082">
    <property type="entry name" value="Peptidase_S8"/>
    <property type="match status" value="1"/>
</dbReference>
<dbReference type="Proteomes" id="UP000322139">
    <property type="component" value="Unassembled WGS sequence"/>
</dbReference>
<protein>
    <submittedName>
        <fullName evidence="8">S8 family peptidase</fullName>
    </submittedName>
</protein>
<comment type="caution">
    <text evidence="8">The sequence shown here is derived from an EMBL/GenBank/DDBJ whole genome shotgun (WGS) entry which is preliminary data.</text>
</comment>
<dbReference type="PANTHER" id="PTHR43806">
    <property type="entry name" value="PEPTIDASE S8"/>
    <property type="match status" value="1"/>
</dbReference>
<evidence type="ECO:0000256" key="6">
    <source>
        <dbReference type="SAM" id="MobiDB-lite"/>
    </source>
</evidence>
<gene>
    <name evidence="8" type="ORF">FZD51_03380</name>
</gene>
<reference evidence="8 9" key="1">
    <citation type="submission" date="2019-08" db="EMBL/GenBank/DDBJ databases">
        <title>Bacillus genomes from the desert of Cuatro Cienegas, Coahuila.</title>
        <authorList>
            <person name="Olmedo-Alvarez G."/>
        </authorList>
    </citation>
    <scope>NUCLEOTIDE SEQUENCE [LARGE SCALE GENOMIC DNA]</scope>
    <source>
        <strain evidence="8 9">CH446_14T</strain>
    </source>
</reference>
<keyword evidence="3 5" id="KW-0378">Hydrolase</keyword>
<feature type="active site" description="Charge relay system" evidence="5">
    <location>
        <position position="496"/>
    </location>
</feature>
<organism evidence="8 9">
    <name type="scientific">Bacillus infantis</name>
    <dbReference type="NCBI Taxonomy" id="324767"/>
    <lineage>
        <taxon>Bacteria</taxon>
        <taxon>Bacillati</taxon>
        <taxon>Bacillota</taxon>
        <taxon>Bacilli</taxon>
        <taxon>Bacillales</taxon>
        <taxon>Bacillaceae</taxon>
        <taxon>Bacillus</taxon>
    </lineage>
</organism>
<dbReference type="SUPFAM" id="SSF52743">
    <property type="entry name" value="Subtilisin-like"/>
    <property type="match status" value="1"/>
</dbReference>
<name>A0A5D4RJJ6_9BACI</name>
<dbReference type="Gene3D" id="3.40.50.200">
    <property type="entry name" value="Peptidase S8/S53 domain"/>
    <property type="match status" value="1"/>
</dbReference>
<feature type="active site" description="Charge relay system" evidence="5">
    <location>
        <position position="278"/>
    </location>
</feature>
<dbReference type="RefSeq" id="WP_148973481.1">
    <property type="nucleotide sequence ID" value="NZ_VTER01000002.1"/>
</dbReference>
<dbReference type="InterPro" id="IPR034074">
    <property type="entry name" value="Y4bN_pept_dom"/>
</dbReference>
<feature type="region of interest" description="Disordered" evidence="6">
    <location>
        <begin position="9"/>
        <end position="30"/>
    </location>
</feature>
<evidence type="ECO:0000256" key="2">
    <source>
        <dbReference type="ARBA" id="ARBA00022670"/>
    </source>
</evidence>
<dbReference type="GO" id="GO:0004252">
    <property type="term" value="F:serine-type endopeptidase activity"/>
    <property type="evidence" value="ECO:0007669"/>
    <property type="project" value="UniProtKB-UniRule"/>
</dbReference>
<evidence type="ECO:0000256" key="5">
    <source>
        <dbReference type="PROSITE-ProRule" id="PRU01240"/>
    </source>
</evidence>
<dbReference type="PROSITE" id="PS51892">
    <property type="entry name" value="SUBTILASE"/>
    <property type="match status" value="1"/>
</dbReference>
<dbReference type="EMBL" id="VTER01000002">
    <property type="protein sequence ID" value="TYS51100.1"/>
    <property type="molecule type" value="Genomic_DNA"/>
</dbReference>
<keyword evidence="4 5" id="KW-0720">Serine protease</keyword>
<accession>A0A5D4RJJ6</accession>
<dbReference type="CDD" id="cd04847">
    <property type="entry name" value="Peptidases_S8_Subtilisin_like_2"/>
    <property type="match status" value="1"/>
</dbReference>
<feature type="domain" description="Peptidase S8/S53" evidence="7">
    <location>
        <begin position="270"/>
        <end position="543"/>
    </location>
</feature>
<dbReference type="InterPro" id="IPR050131">
    <property type="entry name" value="Peptidase_S8_subtilisin-like"/>
</dbReference>
<dbReference type="GO" id="GO:0006508">
    <property type="term" value="P:proteolysis"/>
    <property type="evidence" value="ECO:0007669"/>
    <property type="project" value="UniProtKB-KW"/>
</dbReference>
<proteinExistence type="inferred from homology"/>
<feature type="active site" description="Charge relay system" evidence="5">
    <location>
        <position position="309"/>
    </location>
</feature>
<evidence type="ECO:0000313" key="8">
    <source>
        <dbReference type="EMBL" id="TYS51100.1"/>
    </source>
</evidence>
<evidence type="ECO:0000256" key="4">
    <source>
        <dbReference type="ARBA" id="ARBA00022825"/>
    </source>
</evidence>